<dbReference type="Proteomes" id="UP000465302">
    <property type="component" value="Unassembled WGS sequence"/>
</dbReference>
<dbReference type="EMBL" id="BLKS01000001">
    <property type="protein sequence ID" value="GFG50988.1"/>
    <property type="molecule type" value="Genomic_DNA"/>
</dbReference>
<evidence type="ECO:0000313" key="1">
    <source>
        <dbReference type="EMBL" id="GFG50988.1"/>
    </source>
</evidence>
<accession>A0A7I9W0Z4</accession>
<protein>
    <recommendedName>
        <fullName evidence="3">DUF937 domain-containing protein</fullName>
    </recommendedName>
</protein>
<reference evidence="1 2" key="1">
    <citation type="journal article" date="2019" name="Emerg. Microbes Infect.">
        <title>Comprehensive subspecies identification of 175 nontuberculous mycobacteria species based on 7547 genomic profiles.</title>
        <authorList>
            <person name="Matsumoto Y."/>
            <person name="Kinjo T."/>
            <person name="Motooka D."/>
            <person name="Nabeya D."/>
            <person name="Jung N."/>
            <person name="Uechi K."/>
            <person name="Horii T."/>
            <person name="Iida T."/>
            <person name="Fujita J."/>
            <person name="Nakamura S."/>
        </authorList>
    </citation>
    <scope>NUCLEOTIDE SEQUENCE [LARGE SCALE GENOMIC DNA]</scope>
    <source>
        <strain evidence="1 2">JCM 6377</strain>
    </source>
</reference>
<dbReference type="InterPro" id="IPR009282">
    <property type="entry name" value="DUF937"/>
</dbReference>
<evidence type="ECO:0008006" key="3">
    <source>
        <dbReference type="Google" id="ProtNLM"/>
    </source>
</evidence>
<dbReference type="Pfam" id="PF06078">
    <property type="entry name" value="DUF937"/>
    <property type="match status" value="1"/>
</dbReference>
<organism evidence="1 2">
    <name type="scientific">Mycolicibacterium agri</name>
    <name type="common">Mycobacterium agri</name>
    <dbReference type="NCBI Taxonomy" id="36811"/>
    <lineage>
        <taxon>Bacteria</taxon>
        <taxon>Bacillati</taxon>
        <taxon>Actinomycetota</taxon>
        <taxon>Actinomycetes</taxon>
        <taxon>Mycobacteriales</taxon>
        <taxon>Mycobacteriaceae</taxon>
        <taxon>Mycolicibacterium</taxon>
    </lineage>
</organism>
<name>A0A7I9W0Z4_MYCAG</name>
<gene>
    <name evidence="1" type="ORF">MAGR_24290</name>
</gene>
<sequence>MEYDMAGLDDLFAQIPVSDIASKLGEDEGEVNNAVKTLVPALVGGLAQNVQSNDIDSSKLESAVAQQGGSGLLDGGVNVEQVDENEGDNLVAHLFGGNDSTAVASALGGTGAGSSDLIRKLLPIITPIVLAYIGKQLNKGSAPTPQPQGQQSGGGLGDILGSILGGSTGGGASGGGAGGGDNPLGSILGSVLGGQQGGAIGDILGGLLGGRK</sequence>
<dbReference type="AlphaFoldDB" id="A0A7I9W0Z4"/>
<proteinExistence type="predicted"/>
<comment type="caution">
    <text evidence="1">The sequence shown here is derived from an EMBL/GenBank/DDBJ whole genome shotgun (WGS) entry which is preliminary data.</text>
</comment>
<evidence type="ECO:0000313" key="2">
    <source>
        <dbReference type="Proteomes" id="UP000465302"/>
    </source>
</evidence>